<dbReference type="OrthoDB" id="9813151at2"/>
<name>A7ILU9_XANP2</name>
<dbReference type="Pfam" id="PF08448">
    <property type="entry name" value="PAS_4"/>
    <property type="match status" value="1"/>
</dbReference>
<dbReference type="NCBIfam" id="TIGR00229">
    <property type="entry name" value="sensory_box"/>
    <property type="match status" value="1"/>
</dbReference>
<dbReference type="EC" id="2.7.13.3" evidence="2"/>
<feature type="region of interest" description="Disordered" evidence="6">
    <location>
        <begin position="308"/>
        <end position="361"/>
    </location>
</feature>
<dbReference type="EMBL" id="CP000781">
    <property type="protein sequence ID" value="ABS68992.1"/>
    <property type="molecule type" value="Genomic_DNA"/>
</dbReference>
<feature type="domain" description="Histidine kinase" evidence="7">
    <location>
        <begin position="594"/>
        <end position="798"/>
    </location>
</feature>
<dbReference type="PANTHER" id="PTHR45436">
    <property type="entry name" value="SENSOR HISTIDINE KINASE YKOH"/>
    <property type="match status" value="1"/>
</dbReference>
<dbReference type="AlphaFoldDB" id="A7ILU9"/>
<organism evidence="9 10">
    <name type="scientific">Xanthobacter autotrophicus (strain ATCC BAA-1158 / Py2)</name>
    <dbReference type="NCBI Taxonomy" id="78245"/>
    <lineage>
        <taxon>Bacteria</taxon>
        <taxon>Pseudomonadati</taxon>
        <taxon>Pseudomonadota</taxon>
        <taxon>Alphaproteobacteria</taxon>
        <taxon>Hyphomicrobiales</taxon>
        <taxon>Xanthobacteraceae</taxon>
        <taxon>Xanthobacter</taxon>
    </lineage>
</organism>
<protein>
    <recommendedName>
        <fullName evidence="2">histidine kinase</fullName>
        <ecNumber evidence="2">2.7.13.3</ecNumber>
    </recommendedName>
</protein>
<comment type="catalytic activity">
    <reaction evidence="1">
        <text>ATP + protein L-histidine = ADP + protein N-phospho-L-histidine.</text>
        <dbReference type="EC" id="2.7.13.3"/>
    </reaction>
</comment>
<dbReference type="Gene3D" id="3.30.450.20">
    <property type="entry name" value="PAS domain"/>
    <property type="match status" value="1"/>
</dbReference>
<evidence type="ECO:0000256" key="6">
    <source>
        <dbReference type="SAM" id="MobiDB-lite"/>
    </source>
</evidence>
<dbReference type="eggNOG" id="COG4251">
    <property type="taxonomic scope" value="Bacteria"/>
</dbReference>
<dbReference type="PROSITE" id="PS50109">
    <property type="entry name" value="HIS_KIN"/>
    <property type="match status" value="1"/>
</dbReference>
<dbReference type="InterPro" id="IPR000014">
    <property type="entry name" value="PAS"/>
</dbReference>
<proteinExistence type="predicted"/>
<dbReference type="InterPro" id="IPR013656">
    <property type="entry name" value="PAS_4"/>
</dbReference>
<feature type="domain" description="PAS" evidence="8">
    <location>
        <begin position="468"/>
        <end position="533"/>
    </location>
</feature>
<evidence type="ECO:0000256" key="5">
    <source>
        <dbReference type="ARBA" id="ARBA00022777"/>
    </source>
</evidence>
<dbReference type="Proteomes" id="UP000002417">
    <property type="component" value="Chromosome"/>
</dbReference>
<evidence type="ECO:0000313" key="10">
    <source>
        <dbReference type="Proteomes" id="UP000002417"/>
    </source>
</evidence>
<keyword evidence="5" id="KW-0418">Kinase</keyword>
<dbReference type="SUPFAM" id="SSF55874">
    <property type="entry name" value="ATPase domain of HSP90 chaperone/DNA topoisomerase II/histidine kinase"/>
    <property type="match status" value="1"/>
</dbReference>
<keyword evidence="10" id="KW-1185">Reference proteome</keyword>
<dbReference type="InterPro" id="IPR035965">
    <property type="entry name" value="PAS-like_dom_sf"/>
</dbReference>
<keyword evidence="4" id="KW-0808">Transferase</keyword>
<evidence type="ECO:0000256" key="2">
    <source>
        <dbReference type="ARBA" id="ARBA00012438"/>
    </source>
</evidence>
<evidence type="ECO:0000259" key="7">
    <source>
        <dbReference type="PROSITE" id="PS50109"/>
    </source>
</evidence>
<sequence>MDLRQPMTQTSARSFPGVDLALAPLQRQDLPSFLVAVPSARVLEATPACAALGLVAGTPAPQIVATAARELSRQTLARFGFARLRLPGSFVPRLFRYAPLALPSGAAVLFADPAAFAPAAGASGEAASAPAIPVALQPLFAQPVRITFETDAEGRIRALSSVFAQALGSRAGQFMGATFAVLENEGLLQSGAAVAEAIAGGSFADVKAHVPTANTDEAALDLSLGGAPVFDAGRRRQGIRGFGVVSAAAASPPESQPRPVLPVPPPPAAESVGFGENVVPLRSGSLSPQERSAFREIARTLAAAIEDWPKPRPDLPRLDPQPDAPLNALPHADGNGPARSEPHGIAQAPEADAPPASEYPAATDDLDLLDHLPLGLLVQQDGAATFANRTLLTLTGWEDLADIAAAGGLDALLVRDGASLHLATAAGTRLPVEVRLVAASFLGRPALVHVIRPLSELEGREARAIARRDALDMVPWPLFLLEPDGTIRFANQAAAERLGFSALDLAGEPFIVAVAPQDRAAVVAAMDRVAAGAAREQVTLALRDRAGTVSPARAALTRAGAEDQMLCVVVDPQSPSAPAAASEGPDLLPRLASRLRQALAAPLARLTGTSTPSALSGPEREAFAAVASTLDDLATLAAGPEEAAPERCDIAGLVTLTVAALAPAARRRGIALRLDAPETVTVTTQRPQVTRLARLMLEEAIAATPAGASVSVSVFDDGTAGACLQVSDGGAALDEVALATAHDPLAPLPAPAADRFAASGRPLRLARLAREAEQLGGVLDVAPEPARGMIARLRLPQR</sequence>
<dbReference type="PROSITE" id="PS50112">
    <property type="entry name" value="PAS"/>
    <property type="match status" value="1"/>
</dbReference>
<reference evidence="9 10" key="1">
    <citation type="submission" date="2007-07" db="EMBL/GenBank/DDBJ databases">
        <title>Complete sequence of chromosome of Xanthobacter autotrophicus Py2.</title>
        <authorList>
            <consortium name="US DOE Joint Genome Institute"/>
            <person name="Copeland A."/>
            <person name="Lucas S."/>
            <person name="Lapidus A."/>
            <person name="Barry K."/>
            <person name="Glavina del Rio T."/>
            <person name="Hammon N."/>
            <person name="Israni S."/>
            <person name="Dalin E."/>
            <person name="Tice H."/>
            <person name="Pitluck S."/>
            <person name="Sims D."/>
            <person name="Brettin T."/>
            <person name="Bruce D."/>
            <person name="Detter J.C."/>
            <person name="Han C."/>
            <person name="Tapia R."/>
            <person name="Brainard J."/>
            <person name="Schmutz J."/>
            <person name="Larimer F."/>
            <person name="Land M."/>
            <person name="Hauser L."/>
            <person name="Kyrpides N."/>
            <person name="Kim E."/>
            <person name="Ensigns S.A."/>
            <person name="Richardson P."/>
        </authorList>
    </citation>
    <scope>NUCLEOTIDE SEQUENCE [LARGE SCALE GENOMIC DNA]</scope>
    <source>
        <strain evidence="10">ATCC BAA-1158 / Py2</strain>
    </source>
</reference>
<dbReference type="InterPro" id="IPR050428">
    <property type="entry name" value="TCS_sensor_his_kinase"/>
</dbReference>
<evidence type="ECO:0000259" key="8">
    <source>
        <dbReference type="PROSITE" id="PS50112"/>
    </source>
</evidence>
<accession>A7ILU9</accession>
<dbReference type="PANTHER" id="PTHR45436:SF5">
    <property type="entry name" value="SENSOR HISTIDINE KINASE TRCS"/>
    <property type="match status" value="1"/>
</dbReference>
<dbReference type="STRING" id="78245.Xaut_3767"/>
<dbReference type="InterPro" id="IPR005467">
    <property type="entry name" value="His_kinase_dom"/>
</dbReference>
<evidence type="ECO:0000256" key="1">
    <source>
        <dbReference type="ARBA" id="ARBA00000085"/>
    </source>
</evidence>
<dbReference type="KEGG" id="xau:Xaut_3767"/>
<gene>
    <name evidence="9" type="ordered locus">Xaut_3767</name>
</gene>
<feature type="compositionally biased region" description="Pro residues" evidence="6">
    <location>
        <begin position="254"/>
        <end position="268"/>
    </location>
</feature>
<feature type="compositionally biased region" description="Basic and acidic residues" evidence="6">
    <location>
        <begin position="308"/>
        <end position="317"/>
    </location>
</feature>
<dbReference type="Gene3D" id="3.30.565.10">
    <property type="entry name" value="Histidine kinase-like ATPase, C-terminal domain"/>
    <property type="match status" value="1"/>
</dbReference>
<dbReference type="GO" id="GO:0004673">
    <property type="term" value="F:protein histidine kinase activity"/>
    <property type="evidence" value="ECO:0007669"/>
    <property type="project" value="UniProtKB-EC"/>
</dbReference>
<evidence type="ECO:0000256" key="4">
    <source>
        <dbReference type="ARBA" id="ARBA00022679"/>
    </source>
</evidence>
<dbReference type="SUPFAM" id="SSF55785">
    <property type="entry name" value="PYP-like sensor domain (PAS domain)"/>
    <property type="match status" value="1"/>
</dbReference>
<evidence type="ECO:0000313" key="9">
    <source>
        <dbReference type="EMBL" id="ABS68992.1"/>
    </source>
</evidence>
<dbReference type="InterPro" id="IPR036890">
    <property type="entry name" value="HATPase_C_sf"/>
</dbReference>
<keyword evidence="3" id="KW-0597">Phosphoprotein</keyword>
<dbReference type="HOGENOM" id="CLU_000445_23_1_5"/>
<dbReference type="CDD" id="cd00130">
    <property type="entry name" value="PAS"/>
    <property type="match status" value="1"/>
</dbReference>
<evidence type="ECO:0000256" key="3">
    <source>
        <dbReference type="ARBA" id="ARBA00022553"/>
    </source>
</evidence>
<feature type="region of interest" description="Disordered" evidence="6">
    <location>
        <begin position="249"/>
        <end position="268"/>
    </location>
</feature>